<sequence length="58" mass="6576">MVHRTDMRRGGSMRTVKTREEMYSPPTQLQSHNSLDGQRHMNSSQASADGEDTTVLKQ</sequence>
<dbReference type="AlphaFoldDB" id="A0A0L0EKY6"/>
<feature type="region of interest" description="Disordered" evidence="1">
    <location>
        <begin position="1"/>
        <end position="58"/>
    </location>
</feature>
<feature type="non-terminal residue" evidence="2">
    <location>
        <position position="58"/>
    </location>
</feature>
<reference evidence="2 3" key="1">
    <citation type="submission" date="2011-02" db="EMBL/GenBank/DDBJ databases">
        <title>The Genome Sequence of Sphaeroforma arctica JP610.</title>
        <authorList>
            <consortium name="The Broad Institute Genome Sequencing Platform"/>
            <person name="Russ C."/>
            <person name="Cuomo C."/>
            <person name="Young S.K."/>
            <person name="Zeng Q."/>
            <person name="Gargeya S."/>
            <person name="Alvarado L."/>
            <person name="Berlin A."/>
            <person name="Chapman S.B."/>
            <person name="Chen Z."/>
            <person name="Freedman E."/>
            <person name="Gellesch M."/>
            <person name="Goldberg J."/>
            <person name="Griggs A."/>
            <person name="Gujja S."/>
            <person name="Heilman E."/>
            <person name="Heiman D."/>
            <person name="Howarth C."/>
            <person name="Mehta T."/>
            <person name="Neiman D."/>
            <person name="Pearson M."/>
            <person name="Roberts A."/>
            <person name="Saif S."/>
            <person name="Shea T."/>
            <person name="Shenoy N."/>
            <person name="Sisk P."/>
            <person name="Stolte C."/>
            <person name="Sykes S."/>
            <person name="White J."/>
            <person name="Yandava C."/>
            <person name="Burger G."/>
            <person name="Gray M.W."/>
            <person name="Holland P.W.H."/>
            <person name="King N."/>
            <person name="Lang F.B.F."/>
            <person name="Roger A.J."/>
            <person name="Ruiz-Trillo I."/>
            <person name="Haas B."/>
            <person name="Nusbaum C."/>
            <person name="Birren B."/>
        </authorList>
    </citation>
    <scope>NUCLEOTIDE SEQUENCE [LARGE SCALE GENOMIC DNA]</scope>
    <source>
        <strain evidence="2 3">JP610</strain>
    </source>
</reference>
<gene>
    <name evidence="2" type="ORF">SARC_18288</name>
</gene>
<protein>
    <submittedName>
        <fullName evidence="2">Uncharacterized protein</fullName>
    </submittedName>
</protein>
<proteinExistence type="predicted"/>
<evidence type="ECO:0000313" key="2">
    <source>
        <dbReference type="EMBL" id="KNC65005.1"/>
    </source>
</evidence>
<feature type="compositionally biased region" description="Polar residues" evidence="1">
    <location>
        <begin position="25"/>
        <end position="47"/>
    </location>
</feature>
<evidence type="ECO:0000313" key="3">
    <source>
        <dbReference type="Proteomes" id="UP000054560"/>
    </source>
</evidence>
<evidence type="ECO:0000256" key="1">
    <source>
        <dbReference type="SAM" id="MobiDB-lite"/>
    </source>
</evidence>
<dbReference type="Proteomes" id="UP000054560">
    <property type="component" value="Unassembled WGS sequence"/>
</dbReference>
<dbReference type="GeneID" id="25918792"/>
<organism evidence="2 3">
    <name type="scientific">Sphaeroforma arctica JP610</name>
    <dbReference type="NCBI Taxonomy" id="667725"/>
    <lineage>
        <taxon>Eukaryota</taxon>
        <taxon>Ichthyosporea</taxon>
        <taxon>Ichthyophonida</taxon>
        <taxon>Sphaeroforma</taxon>
    </lineage>
</organism>
<dbReference type="EMBL" id="KQ256950">
    <property type="protein sequence ID" value="KNC65005.1"/>
    <property type="molecule type" value="Genomic_DNA"/>
</dbReference>
<name>A0A0L0EKY6_9EUKA</name>
<keyword evidence="3" id="KW-1185">Reference proteome</keyword>
<accession>A0A0L0EKY6</accession>
<dbReference type="RefSeq" id="XP_014143106.1">
    <property type="nucleotide sequence ID" value="XM_014287631.1"/>
</dbReference>